<dbReference type="GO" id="GO:0000124">
    <property type="term" value="C:SAGA complex"/>
    <property type="evidence" value="ECO:0007669"/>
    <property type="project" value="TreeGrafter"/>
</dbReference>
<dbReference type="Proteomes" id="UP000189580">
    <property type="component" value="Chromosome b"/>
</dbReference>
<dbReference type="EMBL" id="CP014503">
    <property type="protein sequence ID" value="ANB14642.1"/>
    <property type="molecule type" value="Genomic_DNA"/>
</dbReference>
<keyword evidence="7" id="KW-1185">Reference proteome</keyword>
<keyword evidence="2" id="KW-0805">Transcription regulation</keyword>
<dbReference type="PANTHER" id="PTHR21277">
    <property type="entry name" value="TRANSCRIPTIONAL ADAPTER 1"/>
    <property type="match status" value="1"/>
</dbReference>
<proteinExistence type="predicted"/>
<name>A0A167EZK7_9ASCO</name>
<dbReference type="GO" id="GO:0003713">
    <property type="term" value="F:transcription coactivator activity"/>
    <property type="evidence" value="ECO:0007669"/>
    <property type="project" value="TreeGrafter"/>
</dbReference>
<evidence type="ECO:0000256" key="2">
    <source>
        <dbReference type="ARBA" id="ARBA00023015"/>
    </source>
</evidence>
<gene>
    <name evidence="6" type="primary">HFI1</name>
    <name evidence="6" type="ORF">AWJ20_2247</name>
</gene>
<accession>A0A167EZK7</accession>
<dbReference type="OrthoDB" id="10264870at2759"/>
<evidence type="ECO:0000256" key="4">
    <source>
        <dbReference type="ARBA" id="ARBA00023242"/>
    </source>
</evidence>
<reference evidence="6 7" key="1">
    <citation type="submission" date="2016-02" db="EMBL/GenBank/DDBJ databases">
        <title>Complete genome sequence and transcriptome regulation of the pentose utilising yeast Sugiyamaella lignohabitans.</title>
        <authorList>
            <person name="Bellasio M."/>
            <person name="Peymann A."/>
            <person name="Valli M."/>
            <person name="Sipitzky M."/>
            <person name="Graf A."/>
            <person name="Sauer M."/>
            <person name="Marx H."/>
            <person name="Mattanovich D."/>
        </authorList>
    </citation>
    <scope>NUCLEOTIDE SEQUENCE [LARGE SCALE GENOMIC DNA]</scope>
    <source>
        <strain evidence="6 7">CBS 10342</strain>
    </source>
</reference>
<organism evidence="6 7">
    <name type="scientific">Sugiyamaella lignohabitans</name>
    <dbReference type="NCBI Taxonomy" id="796027"/>
    <lineage>
        <taxon>Eukaryota</taxon>
        <taxon>Fungi</taxon>
        <taxon>Dikarya</taxon>
        <taxon>Ascomycota</taxon>
        <taxon>Saccharomycotina</taxon>
        <taxon>Dipodascomycetes</taxon>
        <taxon>Dipodascales</taxon>
        <taxon>Trichomonascaceae</taxon>
        <taxon>Sugiyamaella</taxon>
    </lineage>
</organism>
<comment type="subcellular location">
    <subcellularLocation>
        <location evidence="1">Nucleus</location>
    </subcellularLocation>
</comment>
<keyword evidence="4" id="KW-0539">Nucleus</keyword>
<dbReference type="GO" id="GO:0006357">
    <property type="term" value="P:regulation of transcription by RNA polymerase II"/>
    <property type="evidence" value="ECO:0007669"/>
    <property type="project" value="TreeGrafter"/>
</dbReference>
<feature type="compositionally biased region" description="Polar residues" evidence="5">
    <location>
        <begin position="227"/>
        <end position="244"/>
    </location>
</feature>
<feature type="region of interest" description="Disordered" evidence="5">
    <location>
        <begin position="22"/>
        <end position="45"/>
    </location>
</feature>
<dbReference type="Pfam" id="PF12767">
    <property type="entry name" value="SAGA-Tad1"/>
    <property type="match status" value="1"/>
</dbReference>
<feature type="region of interest" description="Disordered" evidence="5">
    <location>
        <begin position="220"/>
        <end position="244"/>
    </location>
</feature>
<dbReference type="RefSeq" id="XP_018737119.1">
    <property type="nucleotide sequence ID" value="XM_018879179.1"/>
</dbReference>
<feature type="compositionally biased region" description="Low complexity" evidence="5">
    <location>
        <begin position="22"/>
        <end position="34"/>
    </location>
</feature>
<dbReference type="InterPro" id="IPR024738">
    <property type="entry name" value="Hfi1/Tada1"/>
</dbReference>
<evidence type="ECO:0000256" key="5">
    <source>
        <dbReference type="SAM" id="MobiDB-lite"/>
    </source>
</evidence>
<sequence length="244" mass="26061">MASPALLMNGNLAKNILNGGSSAGSAASVGTPGPSNGGGLNLEGNGMTGAITPAKTISGSALSTNPTLTVPTKAISANSPQAQSMTGNTSSSKRLDVDTIMIEFQKSLGDNWDRYRDVITSFLIGRLTRFELQEELDQILDKNAIKLHNHFLLTNLANSLRDPPPGEQGSLSGWFKKQKDGARNVKGDSQLAKLKEDILGLSVRERKRIKAIARVRKRHNQPLFQARGSNPESLNSRASTPDSS</sequence>
<dbReference type="KEGG" id="slb:AWJ20_2247"/>
<evidence type="ECO:0000313" key="7">
    <source>
        <dbReference type="Proteomes" id="UP000189580"/>
    </source>
</evidence>
<dbReference type="GO" id="GO:0005634">
    <property type="term" value="C:nucleus"/>
    <property type="evidence" value="ECO:0007669"/>
    <property type="project" value="UniProtKB-SubCell"/>
</dbReference>
<evidence type="ECO:0000256" key="3">
    <source>
        <dbReference type="ARBA" id="ARBA00023163"/>
    </source>
</evidence>
<dbReference type="PANTHER" id="PTHR21277:SF5">
    <property type="entry name" value="TRANSCRIPTIONAL ADAPTER 1"/>
    <property type="match status" value="1"/>
</dbReference>
<evidence type="ECO:0000256" key="1">
    <source>
        <dbReference type="ARBA" id="ARBA00004123"/>
    </source>
</evidence>
<dbReference type="AlphaFoldDB" id="A0A167EZK7"/>
<protein>
    <submittedName>
        <fullName evidence="6">Hfi1p</fullName>
    </submittedName>
</protein>
<dbReference type="GeneID" id="30034137"/>
<evidence type="ECO:0000313" key="6">
    <source>
        <dbReference type="EMBL" id="ANB14642.1"/>
    </source>
</evidence>
<keyword evidence="3" id="KW-0804">Transcription</keyword>